<gene>
    <name evidence="2" type="ORF">F1559_004761</name>
</gene>
<evidence type="ECO:0000313" key="3">
    <source>
        <dbReference type="Proteomes" id="UP000530660"/>
    </source>
</evidence>
<accession>A0A7J7IRP2</accession>
<evidence type="ECO:0000313" key="2">
    <source>
        <dbReference type="EMBL" id="KAF6005369.1"/>
    </source>
</evidence>
<dbReference type="EMBL" id="VWRR01000001">
    <property type="protein sequence ID" value="KAF6005369.1"/>
    <property type="molecule type" value="Genomic_DNA"/>
</dbReference>
<feature type="region of interest" description="Disordered" evidence="1">
    <location>
        <begin position="172"/>
        <end position="198"/>
    </location>
</feature>
<evidence type="ECO:0000256" key="1">
    <source>
        <dbReference type="SAM" id="MobiDB-lite"/>
    </source>
</evidence>
<proteinExistence type="predicted"/>
<feature type="region of interest" description="Disordered" evidence="1">
    <location>
        <begin position="42"/>
        <end position="64"/>
    </location>
</feature>
<protein>
    <submittedName>
        <fullName evidence="2">Uncharacterized protein</fullName>
    </submittedName>
</protein>
<comment type="caution">
    <text evidence="2">The sequence shown here is derived from an EMBL/GenBank/DDBJ whole genome shotgun (WGS) entry which is preliminary data.</text>
</comment>
<keyword evidence="3" id="KW-1185">Reference proteome</keyword>
<dbReference type="AlphaFoldDB" id="A0A7J7IRP2"/>
<dbReference type="Proteomes" id="UP000530660">
    <property type="component" value="Unassembled WGS sequence"/>
</dbReference>
<name>A0A7J7IRP2_9RHOD</name>
<sequence length="198" mass="21948">MGDSANPSLPRGCTRVRCERLFFTLWPRTDDGTGLDQQHAALTTSSNDPLPSAEGESRSRALGSKNLPQSALADLAATTLAIDYNYQGLDESLHFRAEMVRLRTELSRYLGPQGELVVVPLLHVRYQVSQKLPMASTPQPEVRIQLDAARVLLDWTIVQRIWSEFSDAQAAEKPLERVSPSESTMAREERVRTGGASQ</sequence>
<reference evidence="2 3" key="1">
    <citation type="journal article" date="2020" name="J. Phycol.">
        <title>Comparative genome analysis reveals Cyanidiococcus gen. nov., a new extremophilic red algal genus sister to Cyanidioschyzon (Cyanidioschyzonaceae, Rhodophyta).</title>
        <authorList>
            <person name="Liu S.-L."/>
            <person name="Chiang Y.-R."/>
            <person name="Yoon H.S."/>
            <person name="Fu H.-Y."/>
        </authorList>
    </citation>
    <scope>NUCLEOTIDE SEQUENCE [LARGE SCALE GENOMIC DNA]</scope>
    <source>
        <strain evidence="2 3">THAL066</strain>
    </source>
</reference>
<organism evidence="2 3">
    <name type="scientific">Cyanidiococcus yangmingshanensis</name>
    <dbReference type="NCBI Taxonomy" id="2690220"/>
    <lineage>
        <taxon>Eukaryota</taxon>
        <taxon>Rhodophyta</taxon>
        <taxon>Bangiophyceae</taxon>
        <taxon>Cyanidiales</taxon>
        <taxon>Cyanidiaceae</taxon>
        <taxon>Cyanidiococcus</taxon>
    </lineage>
</organism>